<dbReference type="EMBL" id="JAQQXP010000001">
    <property type="protein sequence ID" value="MDC8829598.1"/>
    <property type="molecule type" value="Genomic_DNA"/>
</dbReference>
<accession>A0ABT5L1B0</accession>
<evidence type="ECO:0000256" key="2">
    <source>
        <dbReference type="ARBA" id="ARBA00022475"/>
    </source>
</evidence>
<evidence type="ECO:0000313" key="10">
    <source>
        <dbReference type="Proteomes" id="UP001218788"/>
    </source>
</evidence>
<feature type="domain" description="MacB-like periplasmic core" evidence="8">
    <location>
        <begin position="18"/>
        <end position="208"/>
    </location>
</feature>
<keyword evidence="5 6" id="KW-0472">Membrane</keyword>
<evidence type="ECO:0000259" key="7">
    <source>
        <dbReference type="Pfam" id="PF02687"/>
    </source>
</evidence>
<evidence type="ECO:0000256" key="3">
    <source>
        <dbReference type="ARBA" id="ARBA00022692"/>
    </source>
</evidence>
<dbReference type="Pfam" id="PF12704">
    <property type="entry name" value="MacB_PCD"/>
    <property type="match status" value="1"/>
</dbReference>
<feature type="transmembrane region" description="Helical" evidence="6">
    <location>
        <begin position="328"/>
        <end position="356"/>
    </location>
</feature>
<sequence>MLVSFAISSLKSRGKSLALTFLSLLISVSVLLSVEHVRLQAEASFNRTVSDVDLIVGAPSGQLNLMLYSVFRMGSPTNNIRYDSYTMLTEHPQVRWAIPIALGDSHQGFRVLGTNERYFEHFKFGNKTPLSFSTGEPFSGVFGAVLGADVAASLNYKVGDEVVIAHGTGSVSFTHHDESPFVISGILAPTGTPVDKTVHVSLAGVEAMHLTPQARHEVLEHDGSSAAQALQPEGVTAVLVGLTSKFATFTLQRELNNYADDRLMAILPGVALAEMWQMMSSVENVLRFISALILLSSLFGLSTMLLASMQQRQKEIAVLRIIGAGAGTIFRLVLLEALVLSGAACAAAVVLVTVIFSALQGWLASHYGMFISANFITLHTSGVIGVILLASVLCSLLPALDAYRGAIQQRL</sequence>
<keyword evidence="4 6" id="KW-1133">Transmembrane helix</keyword>
<evidence type="ECO:0000256" key="4">
    <source>
        <dbReference type="ARBA" id="ARBA00022989"/>
    </source>
</evidence>
<evidence type="ECO:0000313" key="9">
    <source>
        <dbReference type="EMBL" id="MDC8829598.1"/>
    </source>
</evidence>
<organism evidence="9 10">
    <name type="scientific">Alteromonas gilva</name>
    <dbReference type="NCBI Taxonomy" id="2987522"/>
    <lineage>
        <taxon>Bacteria</taxon>
        <taxon>Pseudomonadati</taxon>
        <taxon>Pseudomonadota</taxon>
        <taxon>Gammaproteobacteria</taxon>
        <taxon>Alteromonadales</taxon>
        <taxon>Alteromonadaceae</taxon>
        <taxon>Alteromonas/Salinimonas group</taxon>
        <taxon>Alteromonas</taxon>
    </lineage>
</organism>
<proteinExistence type="predicted"/>
<feature type="transmembrane region" description="Helical" evidence="6">
    <location>
        <begin position="285"/>
        <end position="307"/>
    </location>
</feature>
<keyword evidence="3 6" id="KW-0812">Transmembrane</keyword>
<evidence type="ECO:0000256" key="5">
    <source>
        <dbReference type="ARBA" id="ARBA00023136"/>
    </source>
</evidence>
<name>A0ABT5L1B0_9ALTE</name>
<comment type="caution">
    <text evidence="9">The sequence shown here is derived from an EMBL/GenBank/DDBJ whole genome shotgun (WGS) entry which is preliminary data.</text>
</comment>
<keyword evidence="10" id="KW-1185">Reference proteome</keyword>
<evidence type="ECO:0000259" key="8">
    <source>
        <dbReference type="Pfam" id="PF12704"/>
    </source>
</evidence>
<comment type="subcellular location">
    <subcellularLocation>
        <location evidence="1">Cell membrane</location>
        <topology evidence="1">Multi-pass membrane protein</topology>
    </subcellularLocation>
</comment>
<feature type="domain" description="ABC3 transporter permease C-terminal" evidence="7">
    <location>
        <begin position="288"/>
        <end position="404"/>
    </location>
</feature>
<gene>
    <name evidence="9" type="ORF">OIK42_02370</name>
</gene>
<dbReference type="InterPro" id="IPR025857">
    <property type="entry name" value="MacB_PCD"/>
</dbReference>
<dbReference type="Proteomes" id="UP001218788">
    <property type="component" value="Unassembled WGS sequence"/>
</dbReference>
<protein>
    <submittedName>
        <fullName evidence="9">ABC transporter permease</fullName>
    </submittedName>
</protein>
<dbReference type="Pfam" id="PF02687">
    <property type="entry name" value="FtsX"/>
    <property type="match status" value="1"/>
</dbReference>
<evidence type="ECO:0000256" key="1">
    <source>
        <dbReference type="ARBA" id="ARBA00004651"/>
    </source>
</evidence>
<reference evidence="9 10" key="1">
    <citation type="submission" date="2022-10" db="EMBL/GenBank/DDBJ databases">
        <title>Alteromonas sp. chi3 Genome sequencing.</title>
        <authorList>
            <person name="Park S."/>
        </authorList>
    </citation>
    <scope>NUCLEOTIDE SEQUENCE [LARGE SCALE GENOMIC DNA]</scope>
    <source>
        <strain evidence="10">chi3</strain>
    </source>
</reference>
<dbReference type="RefSeq" id="WP_273638053.1">
    <property type="nucleotide sequence ID" value="NZ_JAQQXP010000001.1"/>
</dbReference>
<dbReference type="InterPro" id="IPR003838">
    <property type="entry name" value="ABC3_permease_C"/>
</dbReference>
<evidence type="ECO:0000256" key="6">
    <source>
        <dbReference type="SAM" id="Phobius"/>
    </source>
</evidence>
<keyword evidence="2" id="KW-1003">Cell membrane</keyword>
<dbReference type="InterPro" id="IPR051125">
    <property type="entry name" value="ABC-4/HrtB_transporter"/>
</dbReference>
<dbReference type="PANTHER" id="PTHR43738:SF2">
    <property type="entry name" value="ABC TRANSPORTER PERMEASE"/>
    <property type="match status" value="1"/>
</dbReference>
<dbReference type="PANTHER" id="PTHR43738">
    <property type="entry name" value="ABC TRANSPORTER, MEMBRANE PROTEIN"/>
    <property type="match status" value="1"/>
</dbReference>
<feature type="transmembrane region" description="Helical" evidence="6">
    <location>
        <begin position="376"/>
        <end position="400"/>
    </location>
</feature>